<keyword evidence="1" id="KW-0749">Sporulation</keyword>
<accession>A0ABW4KEB7</accession>
<gene>
    <name evidence="4" type="primary">sspO</name>
    <name evidence="4" type="ORF">ACFSCZ_05250</name>
</gene>
<keyword evidence="5" id="KW-1185">Reference proteome</keyword>
<protein>
    <recommendedName>
        <fullName evidence="2">Small acid-soluble spore protein O</fullName>
    </recommendedName>
</protein>
<organism evidence="4 5">
    <name type="scientific">Siminovitchia sediminis</name>
    <dbReference type="NCBI Taxonomy" id="1274353"/>
    <lineage>
        <taxon>Bacteria</taxon>
        <taxon>Bacillati</taxon>
        <taxon>Bacillota</taxon>
        <taxon>Bacilli</taxon>
        <taxon>Bacillales</taxon>
        <taxon>Bacillaceae</taxon>
        <taxon>Siminovitchia</taxon>
    </lineage>
</organism>
<dbReference type="InterPro" id="IPR012613">
    <property type="entry name" value="SASP_SspO"/>
</dbReference>
<evidence type="ECO:0000256" key="3">
    <source>
        <dbReference type="SAM" id="MobiDB-lite"/>
    </source>
</evidence>
<proteinExistence type="predicted"/>
<dbReference type="EMBL" id="JBHUEO010000009">
    <property type="protein sequence ID" value="MFD1706162.1"/>
    <property type="molecule type" value="Genomic_DNA"/>
</dbReference>
<feature type="region of interest" description="Disordered" evidence="3">
    <location>
        <begin position="1"/>
        <end position="46"/>
    </location>
</feature>
<evidence type="ECO:0000313" key="5">
    <source>
        <dbReference type="Proteomes" id="UP001597301"/>
    </source>
</evidence>
<comment type="caution">
    <text evidence="4">The sequence shown here is derived from an EMBL/GenBank/DDBJ whole genome shotgun (WGS) entry which is preliminary data.</text>
</comment>
<dbReference type="NCBIfam" id="TIGR02864">
    <property type="entry name" value="spore_sspO"/>
    <property type="match status" value="1"/>
</dbReference>
<feature type="compositionally biased region" description="Basic residues" evidence="3">
    <location>
        <begin position="37"/>
        <end position="46"/>
    </location>
</feature>
<dbReference type="RefSeq" id="WP_380772734.1">
    <property type="nucleotide sequence ID" value="NZ_JBHUEO010000009.1"/>
</dbReference>
<dbReference type="Proteomes" id="UP001597301">
    <property type="component" value="Unassembled WGS sequence"/>
</dbReference>
<name>A0ABW4KEB7_9BACI</name>
<dbReference type="Pfam" id="PF08175">
    <property type="entry name" value="SspO"/>
    <property type="match status" value="1"/>
</dbReference>
<sequence>MMDKRTSSNIEGMNPEKKQNFGAKIEENEPLTTAQKLHNKKRKKNQ</sequence>
<evidence type="ECO:0000256" key="2">
    <source>
        <dbReference type="NCBIfam" id="TIGR02864"/>
    </source>
</evidence>
<feature type="compositionally biased region" description="Basic and acidic residues" evidence="3">
    <location>
        <begin position="14"/>
        <end position="27"/>
    </location>
</feature>
<evidence type="ECO:0000256" key="1">
    <source>
        <dbReference type="ARBA" id="ARBA00022969"/>
    </source>
</evidence>
<evidence type="ECO:0000313" key="4">
    <source>
        <dbReference type="EMBL" id="MFD1706162.1"/>
    </source>
</evidence>
<reference evidence="5" key="1">
    <citation type="journal article" date="2019" name="Int. J. Syst. Evol. Microbiol.">
        <title>The Global Catalogue of Microorganisms (GCM) 10K type strain sequencing project: providing services to taxonomists for standard genome sequencing and annotation.</title>
        <authorList>
            <consortium name="The Broad Institute Genomics Platform"/>
            <consortium name="The Broad Institute Genome Sequencing Center for Infectious Disease"/>
            <person name="Wu L."/>
            <person name="Ma J."/>
        </authorList>
    </citation>
    <scope>NUCLEOTIDE SEQUENCE [LARGE SCALE GENOMIC DNA]</scope>
    <source>
        <strain evidence="5">CGMCC 1.12295</strain>
    </source>
</reference>